<organism evidence="4">
    <name type="scientific">marine metagenome</name>
    <dbReference type="NCBI Taxonomy" id="408172"/>
    <lineage>
        <taxon>unclassified sequences</taxon>
        <taxon>metagenomes</taxon>
        <taxon>ecological metagenomes</taxon>
    </lineage>
</organism>
<evidence type="ECO:0000256" key="1">
    <source>
        <dbReference type="ARBA" id="ARBA00022723"/>
    </source>
</evidence>
<feature type="domain" description="Sulfatase N-terminal" evidence="3">
    <location>
        <begin position="9"/>
        <end position="324"/>
    </location>
</feature>
<dbReference type="InterPro" id="IPR000917">
    <property type="entry name" value="Sulfatase_N"/>
</dbReference>
<evidence type="ECO:0000256" key="2">
    <source>
        <dbReference type="ARBA" id="ARBA00022801"/>
    </source>
</evidence>
<dbReference type="GO" id="GO:0046872">
    <property type="term" value="F:metal ion binding"/>
    <property type="evidence" value="ECO:0007669"/>
    <property type="project" value="UniProtKB-KW"/>
</dbReference>
<dbReference type="InterPro" id="IPR017850">
    <property type="entry name" value="Alkaline_phosphatase_core_sf"/>
</dbReference>
<evidence type="ECO:0000259" key="3">
    <source>
        <dbReference type="Pfam" id="PF00884"/>
    </source>
</evidence>
<dbReference type="GO" id="GO:0005737">
    <property type="term" value="C:cytoplasm"/>
    <property type="evidence" value="ECO:0007669"/>
    <property type="project" value="TreeGrafter"/>
</dbReference>
<dbReference type="EMBL" id="UINC01091328">
    <property type="protein sequence ID" value="SVC44004.1"/>
    <property type="molecule type" value="Genomic_DNA"/>
</dbReference>
<sequence>MSEPRQDRPHVLLITTDHWYGALLGATGHPCLQTPTLDQLARNGVRFPRAYAETPVCIPARRTLMTGCPPRTHGDRVFTDLPMPDLPTMAQTFRNEGYQAYAVGKLHVHPQRDRIGFDDVLLAEEGRTQWGVEDDFEAYLRGQGLGGQQFLHGMGNNEYVNRPWHLSEEHHVTNWTTREMSRMIKRRDPSRPGFWYLSYCHPHPPLVPLRDYLDIYRQRPIDTPSMGSWADDADTLPYALRGRRAEGERFSDHDEASARRAFYALCTHIDHQIRVVIGTLREEGLLENTIILFSSDHGDMLGKHGLWAKRLFYEESAQIPMILTGTVAQQGMVGCDRVD</sequence>
<reference evidence="4" key="1">
    <citation type="submission" date="2018-05" db="EMBL/GenBank/DDBJ databases">
        <authorList>
            <person name="Lanie J.A."/>
            <person name="Ng W.-L."/>
            <person name="Kazmierczak K.M."/>
            <person name="Andrzejewski T.M."/>
            <person name="Davidsen T.M."/>
            <person name="Wayne K.J."/>
            <person name="Tettelin H."/>
            <person name="Glass J.I."/>
            <person name="Rusch D."/>
            <person name="Podicherti R."/>
            <person name="Tsui H.-C.T."/>
            <person name="Winkler M.E."/>
        </authorList>
    </citation>
    <scope>NUCLEOTIDE SEQUENCE</scope>
</reference>
<dbReference type="SUPFAM" id="SSF53649">
    <property type="entry name" value="Alkaline phosphatase-like"/>
    <property type="match status" value="1"/>
</dbReference>
<name>A0A382M4N6_9ZZZZ</name>
<gene>
    <name evidence="4" type="ORF">METZ01_LOCUS296858</name>
</gene>
<dbReference type="Gene3D" id="3.40.720.10">
    <property type="entry name" value="Alkaline Phosphatase, subunit A"/>
    <property type="match status" value="1"/>
</dbReference>
<dbReference type="AlphaFoldDB" id="A0A382M4N6"/>
<dbReference type="Pfam" id="PF00884">
    <property type="entry name" value="Sulfatase"/>
    <property type="match status" value="1"/>
</dbReference>
<proteinExistence type="predicted"/>
<dbReference type="PANTHER" id="PTHR45953:SF1">
    <property type="entry name" value="IDURONATE 2-SULFATASE"/>
    <property type="match status" value="1"/>
</dbReference>
<dbReference type="CDD" id="cd16022">
    <property type="entry name" value="sulfatase_like"/>
    <property type="match status" value="1"/>
</dbReference>
<protein>
    <recommendedName>
        <fullName evidence="3">Sulfatase N-terminal domain-containing protein</fullName>
    </recommendedName>
</protein>
<keyword evidence="2" id="KW-0378">Hydrolase</keyword>
<feature type="non-terminal residue" evidence="4">
    <location>
        <position position="339"/>
    </location>
</feature>
<accession>A0A382M4N6</accession>
<dbReference type="GO" id="GO:0008484">
    <property type="term" value="F:sulfuric ester hydrolase activity"/>
    <property type="evidence" value="ECO:0007669"/>
    <property type="project" value="TreeGrafter"/>
</dbReference>
<evidence type="ECO:0000313" key="4">
    <source>
        <dbReference type="EMBL" id="SVC44004.1"/>
    </source>
</evidence>
<keyword evidence="1" id="KW-0479">Metal-binding</keyword>
<dbReference type="PANTHER" id="PTHR45953">
    <property type="entry name" value="IDURONATE 2-SULFATASE"/>
    <property type="match status" value="1"/>
</dbReference>